<evidence type="ECO:0000313" key="2">
    <source>
        <dbReference type="Proteomes" id="UP000178724"/>
    </source>
</evidence>
<proteinExistence type="predicted"/>
<name>A0A1F4Q2R6_UNCSA</name>
<gene>
    <name evidence="1" type="ORF">A2625_02930</name>
</gene>
<dbReference type="Proteomes" id="UP000178724">
    <property type="component" value="Unassembled WGS sequence"/>
</dbReference>
<dbReference type="EMBL" id="METM01000013">
    <property type="protein sequence ID" value="OGB90261.1"/>
    <property type="molecule type" value="Genomic_DNA"/>
</dbReference>
<comment type="caution">
    <text evidence="1">The sequence shown here is derived from an EMBL/GenBank/DDBJ whole genome shotgun (WGS) entry which is preliminary data.</text>
</comment>
<dbReference type="AlphaFoldDB" id="A0A1F4Q2R6"/>
<organism evidence="1 2">
    <name type="scientific">candidate division WOR-1 bacterium RIFCSPHIGHO2_01_FULL_53_15</name>
    <dbReference type="NCBI Taxonomy" id="1802564"/>
    <lineage>
        <taxon>Bacteria</taxon>
        <taxon>Bacillati</taxon>
        <taxon>Saganbacteria</taxon>
    </lineage>
</organism>
<protein>
    <submittedName>
        <fullName evidence="1">Uncharacterized protein</fullName>
    </submittedName>
</protein>
<evidence type="ECO:0000313" key="1">
    <source>
        <dbReference type="EMBL" id="OGB90261.1"/>
    </source>
</evidence>
<sequence length="260" mass="29290">MAVYLYATAAITSATADQAEPFIVFHDLKDAFSQVLRSNPEALGVGEYHPTESAPAADPAIKFFADPAVLNLLKQHRYSDLVIETWTTDGKCHEEKVIMNKLDRPDNIIAKIDRLIRNSKNTAINPHIMKISCSDFNLILIGPEIVDYPGLLSLMREKMMQNAQGLLAKKSKFVLYGGALTNDLFPNPGDRNFTYGEQLAQATINRYVEVDLLVPEFIQNDEGIKKQSWYKTYLKSAPKNKVIMFNPKPNQFIIILPRTT</sequence>
<reference evidence="1 2" key="1">
    <citation type="journal article" date="2016" name="Nat. Commun.">
        <title>Thousands of microbial genomes shed light on interconnected biogeochemical processes in an aquifer system.</title>
        <authorList>
            <person name="Anantharaman K."/>
            <person name="Brown C.T."/>
            <person name="Hug L.A."/>
            <person name="Sharon I."/>
            <person name="Castelle C.J."/>
            <person name="Probst A.J."/>
            <person name="Thomas B.C."/>
            <person name="Singh A."/>
            <person name="Wilkins M.J."/>
            <person name="Karaoz U."/>
            <person name="Brodie E.L."/>
            <person name="Williams K.H."/>
            <person name="Hubbard S.S."/>
            <person name="Banfield J.F."/>
        </authorList>
    </citation>
    <scope>NUCLEOTIDE SEQUENCE [LARGE SCALE GENOMIC DNA]</scope>
</reference>
<accession>A0A1F4Q2R6</accession>